<organism evidence="2 3">
    <name type="scientific">Melanomma pulvis-pyrius CBS 109.77</name>
    <dbReference type="NCBI Taxonomy" id="1314802"/>
    <lineage>
        <taxon>Eukaryota</taxon>
        <taxon>Fungi</taxon>
        <taxon>Dikarya</taxon>
        <taxon>Ascomycota</taxon>
        <taxon>Pezizomycotina</taxon>
        <taxon>Dothideomycetes</taxon>
        <taxon>Pleosporomycetidae</taxon>
        <taxon>Pleosporales</taxon>
        <taxon>Melanommataceae</taxon>
        <taxon>Melanomma</taxon>
    </lineage>
</organism>
<feature type="transmembrane region" description="Helical" evidence="1">
    <location>
        <begin position="361"/>
        <end position="383"/>
    </location>
</feature>
<protein>
    <submittedName>
        <fullName evidence="2">Uncharacterized protein</fullName>
    </submittedName>
</protein>
<evidence type="ECO:0000256" key="1">
    <source>
        <dbReference type="SAM" id="Phobius"/>
    </source>
</evidence>
<gene>
    <name evidence="2" type="ORF">K505DRAFT_372121</name>
</gene>
<keyword evidence="1" id="KW-0812">Transmembrane</keyword>
<keyword evidence="1" id="KW-0472">Membrane</keyword>
<keyword evidence="3" id="KW-1185">Reference proteome</keyword>
<name>A0A6A6XMV7_9PLEO</name>
<evidence type="ECO:0000313" key="2">
    <source>
        <dbReference type="EMBL" id="KAF2797871.1"/>
    </source>
</evidence>
<sequence>MEVIDEDAYVSTSSTSSTQRATVRFVYSYARPANVAEVRYNDHIKLADTCKERLRELNQNQSDAIYPWDCYSDVVESGFTLVQLSVRFVHRHCAIDSGEVSLHAKQLWCALVDLFNHEPSHTLFGGRICSINMYPVTLKEGVPVMSFTFGQLVGSLAVKSDPMEHVGDILETPSDDTLAVAAETFLLILQLACTGAALYVGWGWGEGGRKCLQSAIIYASSNAVELYRSETVGTSDASVPTKIAPPKGELSPQQAFQWVAQFAGNTRRLVQLRLNPGATKETYSKVAEAMKEVMSAFLEVHRAAVARLRYLLEKDVPSAEQYVEAKDCLLMLMDLSRRLRPHSKGLGLVLQKQRRNRNTRIATVGATAAVSTAIAVFAGPLAWAPFCWYAAQTGTAIAAASASHLLVKSVEEGPQIENLQQNGQDVDKAHLKVLFLTSTGLITNVWKMDLDSMAPSEKENLLGQFGVDPEYFAEKNYTKAHLSAALDELERVHGEHLDDINGLFLDLKIEEKAGSRKLTRG</sequence>
<dbReference type="AlphaFoldDB" id="A0A6A6XMV7"/>
<dbReference type="Proteomes" id="UP000799757">
    <property type="component" value="Unassembled WGS sequence"/>
</dbReference>
<proteinExistence type="predicted"/>
<evidence type="ECO:0000313" key="3">
    <source>
        <dbReference type="Proteomes" id="UP000799757"/>
    </source>
</evidence>
<dbReference type="EMBL" id="MU001796">
    <property type="protein sequence ID" value="KAF2797871.1"/>
    <property type="molecule type" value="Genomic_DNA"/>
</dbReference>
<accession>A0A6A6XMV7</accession>
<reference evidence="2" key="1">
    <citation type="journal article" date="2020" name="Stud. Mycol.">
        <title>101 Dothideomycetes genomes: a test case for predicting lifestyles and emergence of pathogens.</title>
        <authorList>
            <person name="Haridas S."/>
            <person name="Albert R."/>
            <person name="Binder M."/>
            <person name="Bloem J."/>
            <person name="Labutti K."/>
            <person name="Salamov A."/>
            <person name="Andreopoulos B."/>
            <person name="Baker S."/>
            <person name="Barry K."/>
            <person name="Bills G."/>
            <person name="Bluhm B."/>
            <person name="Cannon C."/>
            <person name="Castanera R."/>
            <person name="Culley D."/>
            <person name="Daum C."/>
            <person name="Ezra D."/>
            <person name="Gonzalez J."/>
            <person name="Henrissat B."/>
            <person name="Kuo A."/>
            <person name="Liang C."/>
            <person name="Lipzen A."/>
            <person name="Lutzoni F."/>
            <person name="Magnuson J."/>
            <person name="Mondo S."/>
            <person name="Nolan M."/>
            <person name="Ohm R."/>
            <person name="Pangilinan J."/>
            <person name="Park H.-J."/>
            <person name="Ramirez L."/>
            <person name="Alfaro M."/>
            <person name="Sun H."/>
            <person name="Tritt A."/>
            <person name="Yoshinaga Y."/>
            <person name="Zwiers L.-H."/>
            <person name="Turgeon B."/>
            <person name="Goodwin S."/>
            <person name="Spatafora J."/>
            <person name="Crous P."/>
            <person name="Grigoriev I."/>
        </authorList>
    </citation>
    <scope>NUCLEOTIDE SEQUENCE</scope>
    <source>
        <strain evidence="2">CBS 109.77</strain>
    </source>
</reference>
<keyword evidence="1" id="KW-1133">Transmembrane helix</keyword>